<evidence type="ECO:0000313" key="1">
    <source>
        <dbReference type="EMBL" id="UQT54645.1"/>
    </source>
</evidence>
<evidence type="ECO:0000313" key="2">
    <source>
        <dbReference type="Proteomes" id="UP000829992"/>
    </source>
</evidence>
<name>A0ABY4PLH6_9ACTN</name>
<dbReference type="RefSeq" id="WP_249586137.1">
    <property type="nucleotide sequence ID" value="NZ_BAAAQL010000002.1"/>
</dbReference>
<dbReference type="Proteomes" id="UP000829992">
    <property type="component" value="Chromosome"/>
</dbReference>
<gene>
    <name evidence="1" type="ORF">M4V62_05775</name>
</gene>
<reference evidence="1 2" key="1">
    <citation type="submission" date="2022-05" db="EMBL/GenBank/DDBJ databases">
        <authorList>
            <person name="Zhou X."/>
            <person name="Li K."/>
            <person name="Man Y."/>
        </authorList>
    </citation>
    <scope>NUCLEOTIDE SEQUENCE [LARGE SCALE GENOMIC DNA]</scope>
    <source>
        <strain evidence="1 2">MS405</strain>
    </source>
</reference>
<organism evidence="1 2">
    <name type="scientific">Streptomyces durmitorensis</name>
    <dbReference type="NCBI Taxonomy" id="319947"/>
    <lineage>
        <taxon>Bacteria</taxon>
        <taxon>Bacillati</taxon>
        <taxon>Actinomycetota</taxon>
        <taxon>Actinomycetes</taxon>
        <taxon>Kitasatosporales</taxon>
        <taxon>Streptomycetaceae</taxon>
        <taxon>Streptomyces</taxon>
    </lineage>
</organism>
<proteinExistence type="predicted"/>
<accession>A0ABY4PLH6</accession>
<sequence>MGGALTSVLLRREEGWALTARQEIHPDGFDRVGELLAWLATEARGHHERFDGSVHVGWTRFHEEDRPDALTVRNGEVEWP</sequence>
<dbReference type="EMBL" id="CP097289">
    <property type="protein sequence ID" value="UQT54645.1"/>
    <property type="molecule type" value="Genomic_DNA"/>
</dbReference>
<keyword evidence="2" id="KW-1185">Reference proteome</keyword>
<protein>
    <submittedName>
        <fullName evidence="1">Uncharacterized protein</fullName>
    </submittedName>
</protein>